<gene>
    <name evidence="3" type="ORF">JAAARDRAFT_80931</name>
</gene>
<organism evidence="3 4">
    <name type="scientific">Jaapia argillacea MUCL 33604</name>
    <dbReference type="NCBI Taxonomy" id="933084"/>
    <lineage>
        <taxon>Eukaryota</taxon>
        <taxon>Fungi</taxon>
        <taxon>Dikarya</taxon>
        <taxon>Basidiomycota</taxon>
        <taxon>Agaricomycotina</taxon>
        <taxon>Agaricomycetes</taxon>
        <taxon>Agaricomycetidae</taxon>
        <taxon>Jaapiales</taxon>
        <taxon>Jaapiaceae</taxon>
        <taxon>Jaapia</taxon>
    </lineage>
</organism>
<evidence type="ECO:0000313" key="4">
    <source>
        <dbReference type="Proteomes" id="UP000027265"/>
    </source>
</evidence>
<dbReference type="PANTHER" id="PTHR40465">
    <property type="entry name" value="CHROMOSOME 1, WHOLE GENOME SHOTGUN SEQUENCE"/>
    <property type="match status" value="1"/>
</dbReference>
<dbReference type="InterPro" id="IPR045339">
    <property type="entry name" value="DUF6534"/>
</dbReference>
<feature type="transmembrane region" description="Helical" evidence="1">
    <location>
        <begin position="45"/>
        <end position="66"/>
    </location>
</feature>
<dbReference type="STRING" id="933084.A0A067PG54"/>
<proteinExistence type="predicted"/>
<sequence length="300" mass="33386">MATVDLTIGPNLVGSILNVFLFGVMWMQCILYFTTFKQDKRGIRLLVWFLLVTDTVNSAFIVYALYVYTVANFGNMDAAQHPPWSATIAPILTSIINVFVQGFFTHRVHVLTSVRPLTVLICIGIFLQFVAGMSVSIMTYILPNFSAWGRPQMRVPIMGALILGAVVDSSITASLTWSLQRSKTGFSVTDDLVTRLIQLTVQTGMMTAAVAIIDLILYLSSPWPFHLVCGLTLPKFYTISLMSTLNARYSIRYASGQQSEHLTDGNWRTRDWHQSAHSTGVVSNIQVQVTIDIRGAHLPF</sequence>
<dbReference type="Proteomes" id="UP000027265">
    <property type="component" value="Unassembled WGS sequence"/>
</dbReference>
<feature type="domain" description="DUF6534" evidence="2">
    <location>
        <begin position="165"/>
        <end position="249"/>
    </location>
</feature>
<keyword evidence="1" id="KW-0812">Transmembrane</keyword>
<feature type="transmembrane region" description="Helical" evidence="1">
    <location>
        <begin position="225"/>
        <end position="245"/>
    </location>
</feature>
<name>A0A067PG54_9AGAM</name>
<dbReference type="OrthoDB" id="2953893at2759"/>
<keyword evidence="1" id="KW-0472">Membrane</keyword>
<keyword evidence="4" id="KW-1185">Reference proteome</keyword>
<dbReference type="PANTHER" id="PTHR40465:SF1">
    <property type="entry name" value="DUF6534 DOMAIN-CONTAINING PROTEIN"/>
    <property type="match status" value="1"/>
</dbReference>
<dbReference type="Pfam" id="PF20152">
    <property type="entry name" value="DUF6534"/>
    <property type="match status" value="1"/>
</dbReference>
<reference evidence="4" key="1">
    <citation type="journal article" date="2014" name="Proc. Natl. Acad. Sci. U.S.A.">
        <title>Extensive sampling of basidiomycete genomes demonstrates inadequacy of the white-rot/brown-rot paradigm for wood decay fungi.</title>
        <authorList>
            <person name="Riley R."/>
            <person name="Salamov A.A."/>
            <person name="Brown D.W."/>
            <person name="Nagy L.G."/>
            <person name="Floudas D."/>
            <person name="Held B.W."/>
            <person name="Levasseur A."/>
            <person name="Lombard V."/>
            <person name="Morin E."/>
            <person name="Otillar R."/>
            <person name="Lindquist E.A."/>
            <person name="Sun H."/>
            <person name="LaButti K.M."/>
            <person name="Schmutz J."/>
            <person name="Jabbour D."/>
            <person name="Luo H."/>
            <person name="Baker S.E."/>
            <person name="Pisabarro A.G."/>
            <person name="Walton J.D."/>
            <person name="Blanchette R.A."/>
            <person name="Henrissat B."/>
            <person name="Martin F."/>
            <person name="Cullen D."/>
            <person name="Hibbett D.S."/>
            <person name="Grigoriev I.V."/>
        </authorList>
    </citation>
    <scope>NUCLEOTIDE SEQUENCE [LARGE SCALE GENOMIC DNA]</scope>
    <source>
        <strain evidence="4">MUCL 33604</strain>
    </source>
</reference>
<accession>A0A067PG54</accession>
<feature type="transmembrane region" description="Helical" evidence="1">
    <location>
        <begin position="12"/>
        <end position="33"/>
    </location>
</feature>
<feature type="transmembrane region" description="Helical" evidence="1">
    <location>
        <begin position="155"/>
        <end position="175"/>
    </location>
</feature>
<evidence type="ECO:0000313" key="3">
    <source>
        <dbReference type="EMBL" id="KDQ52835.1"/>
    </source>
</evidence>
<feature type="transmembrane region" description="Helical" evidence="1">
    <location>
        <begin position="117"/>
        <end position="143"/>
    </location>
</feature>
<evidence type="ECO:0000259" key="2">
    <source>
        <dbReference type="Pfam" id="PF20152"/>
    </source>
</evidence>
<protein>
    <recommendedName>
        <fullName evidence="2">DUF6534 domain-containing protein</fullName>
    </recommendedName>
</protein>
<dbReference type="HOGENOM" id="CLU_046025_2_0_1"/>
<evidence type="ECO:0000256" key="1">
    <source>
        <dbReference type="SAM" id="Phobius"/>
    </source>
</evidence>
<dbReference type="AlphaFoldDB" id="A0A067PG54"/>
<dbReference type="EMBL" id="KL197737">
    <property type="protein sequence ID" value="KDQ52835.1"/>
    <property type="molecule type" value="Genomic_DNA"/>
</dbReference>
<feature type="transmembrane region" description="Helical" evidence="1">
    <location>
        <begin position="196"/>
        <end position="219"/>
    </location>
</feature>
<keyword evidence="1" id="KW-1133">Transmembrane helix</keyword>
<dbReference type="InParanoid" id="A0A067PG54"/>
<feature type="transmembrane region" description="Helical" evidence="1">
    <location>
        <begin position="86"/>
        <end position="105"/>
    </location>
</feature>